<evidence type="ECO:0000256" key="10">
    <source>
        <dbReference type="ARBA" id="ARBA00022967"/>
    </source>
</evidence>
<keyword evidence="10" id="KW-1278">Translocase</keyword>
<evidence type="ECO:0000256" key="6">
    <source>
        <dbReference type="ARBA" id="ARBA00022723"/>
    </source>
</evidence>
<dbReference type="NCBIfam" id="TIGR01494">
    <property type="entry name" value="ATPase_P-type"/>
    <property type="match status" value="1"/>
</dbReference>
<dbReference type="InterPro" id="IPR023299">
    <property type="entry name" value="ATPase_P-typ_cyto_dom_N"/>
</dbReference>
<dbReference type="PROSITE" id="PS00154">
    <property type="entry name" value="ATPASE_E1_E2"/>
    <property type="match status" value="1"/>
</dbReference>
<keyword evidence="8" id="KW-0187">Copper transport</keyword>
<dbReference type="OrthoDB" id="8588at2157"/>
<dbReference type="SFLD" id="SFLDG00002">
    <property type="entry name" value="C1.7:_P-type_atpase_like"/>
    <property type="match status" value="1"/>
</dbReference>
<dbReference type="Pfam" id="PF00702">
    <property type="entry name" value="Hydrolase"/>
    <property type="match status" value="1"/>
</dbReference>
<protein>
    <recommendedName>
        <fullName evidence="3">P-type Cu(+) transporter</fullName>
        <ecNumber evidence="3">7.2.2.8</ecNumber>
    </recommendedName>
</protein>
<dbReference type="GO" id="GO:0005524">
    <property type="term" value="F:ATP binding"/>
    <property type="evidence" value="ECO:0007669"/>
    <property type="project" value="UniProtKB-KW"/>
</dbReference>
<dbReference type="FunFam" id="2.70.150.10:FF:000002">
    <property type="entry name" value="Copper-transporting ATPase 1, putative"/>
    <property type="match status" value="1"/>
</dbReference>
<keyword evidence="7" id="KW-0547">Nucleotide-binding</keyword>
<name>A0A075MUF1_9ARCH</name>
<evidence type="ECO:0000256" key="11">
    <source>
        <dbReference type="ARBA" id="ARBA00022989"/>
    </source>
</evidence>
<feature type="domain" description="P-type ATPase A" evidence="16">
    <location>
        <begin position="176"/>
        <end position="277"/>
    </location>
</feature>
<dbReference type="InterPro" id="IPR044492">
    <property type="entry name" value="P_typ_ATPase_HD_dom"/>
</dbReference>
<feature type="transmembrane region" description="Helical" evidence="15">
    <location>
        <begin position="640"/>
        <end position="663"/>
    </location>
</feature>
<organism evidence="18 19">
    <name type="scientific">Candidatus Nitrososphaera evergladensis SR1</name>
    <dbReference type="NCBI Taxonomy" id="1459636"/>
    <lineage>
        <taxon>Archaea</taxon>
        <taxon>Nitrososphaerota</taxon>
        <taxon>Nitrososphaeria</taxon>
        <taxon>Nitrososphaerales</taxon>
        <taxon>Nitrososphaeraceae</taxon>
        <taxon>Nitrososphaera</taxon>
    </lineage>
</organism>
<dbReference type="InterPro" id="IPR027256">
    <property type="entry name" value="P-typ_ATPase_IB"/>
</dbReference>
<dbReference type="GO" id="GO:0055070">
    <property type="term" value="P:copper ion homeostasis"/>
    <property type="evidence" value="ECO:0007669"/>
    <property type="project" value="TreeGrafter"/>
</dbReference>
<dbReference type="Gene3D" id="3.40.50.1000">
    <property type="entry name" value="HAD superfamily/HAD-like"/>
    <property type="match status" value="1"/>
</dbReference>
<dbReference type="Pfam" id="PF04945">
    <property type="entry name" value="YHS"/>
    <property type="match status" value="1"/>
</dbReference>
<dbReference type="InterPro" id="IPR036412">
    <property type="entry name" value="HAD-like_sf"/>
</dbReference>
<feature type="transmembrane region" description="Helical" evidence="15">
    <location>
        <begin position="140"/>
        <end position="158"/>
    </location>
</feature>
<evidence type="ECO:0000256" key="15">
    <source>
        <dbReference type="SAM" id="Phobius"/>
    </source>
</evidence>
<dbReference type="GO" id="GO:0016020">
    <property type="term" value="C:membrane"/>
    <property type="evidence" value="ECO:0007669"/>
    <property type="project" value="InterPro"/>
</dbReference>
<gene>
    <name evidence="18" type="ORF">NTE_02696</name>
</gene>
<dbReference type="GO" id="GO:0140581">
    <property type="term" value="F:P-type monovalent copper transporter activity"/>
    <property type="evidence" value="ECO:0007669"/>
    <property type="project" value="UniProtKB-EC"/>
</dbReference>
<dbReference type="SFLD" id="SFLDS00003">
    <property type="entry name" value="Haloacid_Dehalogenase"/>
    <property type="match status" value="1"/>
</dbReference>
<dbReference type="PRINTS" id="PR00119">
    <property type="entry name" value="CATATPASE"/>
</dbReference>
<feature type="transmembrane region" description="Helical" evidence="15">
    <location>
        <begin position="321"/>
        <end position="343"/>
    </location>
</feature>
<dbReference type="HOGENOM" id="CLU_001771_0_3_2"/>
<feature type="transmembrane region" description="Helical" evidence="15">
    <location>
        <begin position="50"/>
        <end position="69"/>
    </location>
</feature>
<feature type="transmembrane region" description="Helical" evidence="15">
    <location>
        <begin position="669"/>
        <end position="691"/>
    </location>
</feature>
<dbReference type="EMBL" id="CP007174">
    <property type="protein sequence ID" value="AIF84738.1"/>
    <property type="molecule type" value="Genomic_DNA"/>
</dbReference>
<dbReference type="NCBIfam" id="TIGR01525">
    <property type="entry name" value="ATPase-IB_hvy"/>
    <property type="match status" value="1"/>
</dbReference>
<dbReference type="InterPro" id="IPR023214">
    <property type="entry name" value="HAD_sf"/>
</dbReference>
<dbReference type="AlphaFoldDB" id="A0A075MUF1"/>
<dbReference type="RefSeq" id="WP_148701256.1">
    <property type="nucleotide sequence ID" value="NZ_CP007174.1"/>
</dbReference>
<accession>A0A075MUF1</accession>
<dbReference type="Gene3D" id="3.40.1110.10">
    <property type="entry name" value="Calcium-transporting ATPase, cytoplasmic domain N"/>
    <property type="match status" value="1"/>
</dbReference>
<evidence type="ECO:0000256" key="2">
    <source>
        <dbReference type="ARBA" id="ARBA00006024"/>
    </source>
</evidence>
<dbReference type="STRING" id="1459636.NTE_02696"/>
<evidence type="ECO:0000256" key="14">
    <source>
        <dbReference type="ARBA" id="ARBA00023136"/>
    </source>
</evidence>
<feature type="transmembrane region" description="Helical" evidence="15">
    <location>
        <begin position="296"/>
        <end position="315"/>
    </location>
</feature>
<dbReference type="InterPro" id="IPR023298">
    <property type="entry name" value="ATPase_P-typ_TM_dom_sf"/>
</dbReference>
<dbReference type="PANTHER" id="PTHR43520">
    <property type="entry name" value="ATP7, ISOFORM B"/>
    <property type="match status" value="1"/>
</dbReference>
<dbReference type="SUPFAM" id="SSF81665">
    <property type="entry name" value="Calcium ATPase, transmembrane domain M"/>
    <property type="match status" value="1"/>
</dbReference>
<dbReference type="InterPro" id="IPR059000">
    <property type="entry name" value="ATPase_P-type_domA"/>
</dbReference>
<evidence type="ECO:0000313" key="19">
    <source>
        <dbReference type="Proteomes" id="UP000028194"/>
    </source>
</evidence>
<dbReference type="SFLD" id="SFLDF00027">
    <property type="entry name" value="p-type_atpase"/>
    <property type="match status" value="1"/>
</dbReference>
<sequence length="729" mass="77750">MAKDPVCGMFVEEKPDAIRHTADGREYFFCSTQCLNEFTAPEKELRKLKIVTGVSIALTIPITILTYLMLLPKEVNSYVLLALAAPVQFWAGWRFYKGTWDAIKARASNMDTLIAVGTTAAFLYSAVVTVAPGLFPFEGVYFETAAIIITLILIGRLLETRTKEKASNAVRKLLDLQPRMARVIRDGGREEEVPVEQVQEGDLFLVRPGERIPTDGTVAEGSSSVDESAVTGESIPVDKSAGSEVIGATINKSGLLKARATKVGQDTVLSQIIALVQEARTGKAQMQKMADQVAKYFVPAVIAVAIASALAWYFVGGIGLTFSLLAFVSVIIIACPCALGIATPAALMMGAGKGAENGILFKGEEYLEMARKVRTAVFDKTGTLTKGQPEATDVIALSEKMGGQQELLRLAAIAESGSEHPLGQAIVRKAKEQGLVIASPESFEAVSGHGLKAGYAGHSIMIGNRKMMADNGIAVPDKVNATMSRLETEGKTATLVSVDGSLAGIVAMADTVKEHAQEAIDSLKQMGIRVVMLTGDNERTARAIASSLGIDRVIAQVLPQQKERVITELKSEGRGAVAMVGDGINDAPALARADLGIAIGSGTDVAKETGGIILIKNDLRDVVTAFELGRKTVSKIKQNLFWAFAYNTGLIPIAAGALVPAFGAQMYEWLPLLAGGAMAMSSVSVVGNSLLLGRYRPRFATAEGKPEKERIYGEKEPKQVYYYNNAEAT</sequence>
<dbReference type="GO" id="GO:0016887">
    <property type="term" value="F:ATP hydrolysis activity"/>
    <property type="evidence" value="ECO:0007669"/>
    <property type="project" value="InterPro"/>
</dbReference>
<keyword evidence="12" id="KW-0186">Copper</keyword>
<dbReference type="GO" id="GO:0005507">
    <property type="term" value="F:copper ion binding"/>
    <property type="evidence" value="ECO:0007669"/>
    <property type="project" value="TreeGrafter"/>
</dbReference>
<feature type="transmembrane region" description="Helical" evidence="15">
    <location>
        <begin position="113"/>
        <end position="134"/>
    </location>
</feature>
<evidence type="ECO:0000256" key="3">
    <source>
        <dbReference type="ARBA" id="ARBA00012517"/>
    </source>
</evidence>
<keyword evidence="4" id="KW-0813">Transport</keyword>
<evidence type="ECO:0000256" key="8">
    <source>
        <dbReference type="ARBA" id="ARBA00022796"/>
    </source>
</evidence>
<evidence type="ECO:0000256" key="13">
    <source>
        <dbReference type="ARBA" id="ARBA00023065"/>
    </source>
</evidence>
<keyword evidence="13" id="KW-0406">Ion transport</keyword>
<evidence type="ECO:0000256" key="12">
    <source>
        <dbReference type="ARBA" id="ARBA00023008"/>
    </source>
</evidence>
<keyword evidence="5 15" id="KW-0812">Transmembrane</keyword>
<keyword evidence="19" id="KW-1185">Reference proteome</keyword>
<evidence type="ECO:0000256" key="1">
    <source>
        <dbReference type="ARBA" id="ARBA00004127"/>
    </source>
</evidence>
<dbReference type="NCBIfam" id="TIGR01511">
    <property type="entry name" value="ATPase-IB1_Cu"/>
    <property type="match status" value="1"/>
</dbReference>
<evidence type="ECO:0000259" key="17">
    <source>
        <dbReference type="Pfam" id="PF04945"/>
    </source>
</evidence>
<dbReference type="GO" id="GO:0043682">
    <property type="term" value="F:P-type divalent copper transporter activity"/>
    <property type="evidence" value="ECO:0007669"/>
    <property type="project" value="TreeGrafter"/>
</dbReference>
<dbReference type="eggNOG" id="arCOG01576">
    <property type="taxonomic scope" value="Archaea"/>
</dbReference>
<dbReference type="InterPro" id="IPR007029">
    <property type="entry name" value="YHS_dom"/>
</dbReference>
<keyword evidence="18" id="KW-0378">Hydrolase</keyword>
<comment type="similarity">
    <text evidence="2">Belongs to the cation transport ATPase (P-type) (TC 3.A.3) family. Type IB subfamily.</text>
</comment>
<dbReference type="eggNOG" id="arCOG04507">
    <property type="taxonomic scope" value="Archaea"/>
</dbReference>
<dbReference type="GeneID" id="41598385"/>
<dbReference type="SUPFAM" id="SSF81653">
    <property type="entry name" value="Calcium ATPase, transduction domain A"/>
    <property type="match status" value="1"/>
</dbReference>
<evidence type="ECO:0000256" key="9">
    <source>
        <dbReference type="ARBA" id="ARBA00022840"/>
    </source>
</evidence>
<feature type="transmembrane region" description="Helical" evidence="15">
    <location>
        <begin position="75"/>
        <end position="93"/>
    </location>
</feature>
<dbReference type="Proteomes" id="UP000028194">
    <property type="component" value="Chromosome"/>
</dbReference>
<dbReference type="InterPro" id="IPR001757">
    <property type="entry name" value="P_typ_ATPase"/>
</dbReference>
<dbReference type="InterPro" id="IPR008250">
    <property type="entry name" value="ATPase_P-typ_transduc_dom_A_sf"/>
</dbReference>
<dbReference type="KEGG" id="nev:NTE_02696"/>
<reference evidence="18 19" key="1">
    <citation type="journal article" date="2014" name="PLoS ONE">
        <title>Genome Sequence of Candidatus Nitrososphaera evergladensis from Group I.1b Enriched from Everglades Soil Reveals Novel Genomic Features of the Ammonia-Oxidizing Archaea.</title>
        <authorList>
            <person name="Zhalnina K.V."/>
            <person name="Dias R."/>
            <person name="Leonard M.T."/>
            <person name="Dorr de Quadros P."/>
            <person name="Camargo F.A."/>
            <person name="Drew J.C."/>
            <person name="Farmerie W.G."/>
            <person name="Daroub S.H."/>
            <person name="Triplett E.W."/>
        </authorList>
    </citation>
    <scope>NUCLEOTIDE SEQUENCE [LARGE SCALE GENOMIC DNA]</scope>
    <source>
        <strain evidence="18 19">SR1</strain>
    </source>
</reference>
<proteinExistence type="inferred from homology"/>
<feature type="domain" description="YHS" evidence="17">
    <location>
        <begin position="3"/>
        <end position="43"/>
    </location>
</feature>
<evidence type="ECO:0000259" key="16">
    <source>
        <dbReference type="Pfam" id="PF00122"/>
    </source>
</evidence>
<evidence type="ECO:0000256" key="5">
    <source>
        <dbReference type="ARBA" id="ARBA00022692"/>
    </source>
</evidence>
<dbReference type="GO" id="GO:0012505">
    <property type="term" value="C:endomembrane system"/>
    <property type="evidence" value="ECO:0007669"/>
    <property type="project" value="UniProtKB-SubCell"/>
</dbReference>
<dbReference type="CDD" id="cd02094">
    <property type="entry name" value="P-type_ATPase_Cu-like"/>
    <property type="match status" value="1"/>
</dbReference>
<keyword evidence="9" id="KW-0067">ATP-binding</keyword>
<dbReference type="PANTHER" id="PTHR43520:SF8">
    <property type="entry name" value="P-TYPE CU(+) TRANSPORTER"/>
    <property type="match status" value="1"/>
</dbReference>
<dbReference type="Gene3D" id="2.70.150.10">
    <property type="entry name" value="Calcium-transporting ATPase, cytoplasmic transduction domain A"/>
    <property type="match status" value="1"/>
</dbReference>
<dbReference type="InterPro" id="IPR018303">
    <property type="entry name" value="ATPase_P-typ_P_site"/>
</dbReference>
<dbReference type="PRINTS" id="PR00943">
    <property type="entry name" value="CUATPASE"/>
</dbReference>
<dbReference type="Pfam" id="PF00122">
    <property type="entry name" value="E1-E2_ATPase"/>
    <property type="match status" value="1"/>
</dbReference>
<comment type="subcellular location">
    <subcellularLocation>
        <location evidence="1">Endomembrane system</location>
        <topology evidence="1">Multi-pass membrane protein</topology>
    </subcellularLocation>
</comment>
<keyword evidence="11 15" id="KW-1133">Transmembrane helix</keyword>
<keyword evidence="6" id="KW-0479">Metal-binding</keyword>
<evidence type="ECO:0000256" key="7">
    <source>
        <dbReference type="ARBA" id="ARBA00022741"/>
    </source>
</evidence>
<dbReference type="FunFam" id="3.40.50.1000:FF:000144">
    <property type="entry name" value="copper-transporting ATPase 1 isoform X2"/>
    <property type="match status" value="1"/>
</dbReference>
<evidence type="ECO:0000256" key="4">
    <source>
        <dbReference type="ARBA" id="ARBA00022448"/>
    </source>
</evidence>
<keyword evidence="14 15" id="KW-0472">Membrane</keyword>
<evidence type="ECO:0000313" key="18">
    <source>
        <dbReference type="EMBL" id="AIF84738.1"/>
    </source>
</evidence>
<dbReference type="SUPFAM" id="SSF56784">
    <property type="entry name" value="HAD-like"/>
    <property type="match status" value="1"/>
</dbReference>
<dbReference type="EC" id="7.2.2.8" evidence="3"/>